<dbReference type="Pfam" id="PF02597">
    <property type="entry name" value="ThiS"/>
    <property type="match status" value="1"/>
</dbReference>
<dbReference type="SUPFAM" id="SSF54285">
    <property type="entry name" value="MoaD/ThiS"/>
    <property type="match status" value="1"/>
</dbReference>
<dbReference type="Gene3D" id="3.10.20.30">
    <property type="match status" value="1"/>
</dbReference>
<dbReference type="RefSeq" id="WP_151621772.1">
    <property type="nucleotide sequence ID" value="NZ_WBXO01000017.1"/>
</dbReference>
<dbReference type="CDD" id="cd17040">
    <property type="entry name" value="Ubl_MoaD_like"/>
    <property type="match status" value="1"/>
</dbReference>
<dbReference type="InterPro" id="IPR003749">
    <property type="entry name" value="ThiS/MoaD-like"/>
</dbReference>
<dbReference type="InterPro" id="IPR016155">
    <property type="entry name" value="Mopterin_synth/thiamin_S_b"/>
</dbReference>
<dbReference type="Proteomes" id="UP000468766">
    <property type="component" value="Unassembled WGS sequence"/>
</dbReference>
<reference evidence="1 2" key="1">
    <citation type="submission" date="2019-10" db="EMBL/GenBank/DDBJ databases">
        <title>Whole-genome sequence of the extremophile Heliorestis acidaminivorans DSM 24790.</title>
        <authorList>
            <person name="Kyndt J.A."/>
            <person name="Meyer T.E."/>
        </authorList>
    </citation>
    <scope>NUCLEOTIDE SEQUENCE [LARGE SCALE GENOMIC DNA]</scope>
    <source>
        <strain evidence="1 2">DSM 24790</strain>
    </source>
</reference>
<evidence type="ECO:0000313" key="2">
    <source>
        <dbReference type="Proteomes" id="UP000468766"/>
    </source>
</evidence>
<name>A0A6I0EN48_9FIRM</name>
<accession>A0A6I0EN48</accession>
<evidence type="ECO:0000313" key="1">
    <source>
        <dbReference type="EMBL" id="KAB2950987.1"/>
    </source>
</evidence>
<sequence>MKILVKLFATFRDNRFVKQEMEFPDDTTVKEVLAVLAIPDEEVAILMVNGRNEEVDHPLKDGDTLSLFPPVGGG</sequence>
<gene>
    <name evidence="1" type="ORF">F9B85_13605</name>
</gene>
<dbReference type="InterPro" id="IPR012675">
    <property type="entry name" value="Beta-grasp_dom_sf"/>
</dbReference>
<dbReference type="AlphaFoldDB" id="A0A6I0EN48"/>
<organism evidence="1 2">
    <name type="scientific">Heliorestis acidaminivorans</name>
    <dbReference type="NCBI Taxonomy" id="553427"/>
    <lineage>
        <taxon>Bacteria</taxon>
        <taxon>Bacillati</taxon>
        <taxon>Bacillota</taxon>
        <taxon>Clostridia</taxon>
        <taxon>Eubacteriales</taxon>
        <taxon>Heliobacteriaceae</taxon>
        <taxon>Heliorestis</taxon>
    </lineage>
</organism>
<comment type="caution">
    <text evidence="1">The sequence shown here is derived from an EMBL/GenBank/DDBJ whole genome shotgun (WGS) entry which is preliminary data.</text>
</comment>
<protein>
    <submittedName>
        <fullName evidence="1">MoaD/ThiS family protein</fullName>
    </submittedName>
</protein>
<proteinExistence type="predicted"/>
<dbReference type="OrthoDB" id="9801945at2"/>
<keyword evidence="2" id="KW-1185">Reference proteome</keyword>
<dbReference type="EMBL" id="WBXO01000017">
    <property type="protein sequence ID" value="KAB2950987.1"/>
    <property type="molecule type" value="Genomic_DNA"/>
</dbReference>